<evidence type="ECO:0008006" key="3">
    <source>
        <dbReference type="Google" id="ProtNLM"/>
    </source>
</evidence>
<keyword evidence="2" id="KW-1185">Reference proteome</keyword>
<proteinExistence type="predicted"/>
<gene>
    <name evidence="1" type="ORF">GCM10011372_14520</name>
</gene>
<dbReference type="SUPFAM" id="SSF55961">
    <property type="entry name" value="Bet v1-like"/>
    <property type="match status" value="1"/>
</dbReference>
<protein>
    <recommendedName>
        <fullName evidence="3">SRPBCC family protein</fullName>
    </recommendedName>
</protein>
<reference evidence="1" key="2">
    <citation type="submission" date="2020-09" db="EMBL/GenBank/DDBJ databases">
        <authorList>
            <person name="Sun Q."/>
            <person name="Zhou Y."/>
        </authorList>
    </citation>
    <scope>NUCLEOTIDE SEQUENCE</scope>
    <source>
        <strain evidence="1">CGMCC 1.8984</strain>
    </source>
</reference>
<dbReference type="RefSeq" id="WP_268236965.1">
    <property type="nucleotide sequence ID" value="NZ_BAABFW010000015.1"/>
</dbReference>
<dbReference type="EMBL" id="BMMD01000006">
    <property type="protein sequence ID" value="GGJ77357.1"/>
    <property type="molecule type" value="Genomic_DNA"/>
</dbReference>
<dbReference type="InterPro" id="IPR023393">
    <property type="entry name" value="START-like_dom_sf"/>
</dbReference>
<name>A0A917UQU4_9MICO</name>
<dbReference type="Gene3D" id="3.30.530.20">
    <property type="match status" value="1"/>
</dbReference>
<evidence type="ECO:0000313" key="1">
    <source>
        <dbReference type="EMBL" id="GGJ77357.1"/>
    </source>
</evidence>
<dbReference type="Proteomes" id="UP000636956">
    <property type="component" value="Unassembled WGS sequence"/>
</dbReference>
<reference evidence="1" key="1">
    <citation type="journal article" date="2014" name="Int. J. Syst. Evol. Microbiol.">
        <title>Complete genome sequence of Corynebacterium casei LMG S-19264T (=DSM 44701T), isolated from a smear-ripened cheese.</title>
        <authorList>
            <consortium name="US DOE Joint Genome Institute (JGI-PGF)"/>
            <person name="Walter F."/>
            <person name="Albersmeier A."/>
            <person name="Kalinowski J."/>
            <person name="Ruckert C."/>
        </authorList>
    </citation>
    <scope>NUCLEOTIDE SEQUENCE</scope>
    <source>
        <strain evidence="1">CGMCC 1.8984</strain>
    </source>
</reference>
<comment type="caution">
    <text evidence="1">The sequence shown here is derived from an EMBL/GenBank/DDBJ whole genome shotgun (WGS) entry which is preliminary data.</text>
</comment>
<evidence type="ECO:0000313" key="2">
    <source>
        <dbReference type="Proteomes" id="UP000636956"/>
    </source>
</evidence>
<organism evidence="1 2">
    <name type="scientific">Agromyces bauzanensis</name>
    <dbReference type="NCBI Taxonomy" id="1308924"/>
    <lineage>
        <taxon>Bacteria</taxon>
        <taxon>Bacillati</taxon>
        <taxon>Actinomycetota</taxon>
        <taxon>Actinomycetes</taxon>
        <taxon>Micrococcales</taxon>
        <taxon>Microbacteriaceae</taxon>
        <taxon>Agromyces</taxon>
    </lineage>
</organism>
<sequence length="148" mass="16474">MAHVTGSVRIAAPPEQVFDTVADSRNEPSFNTAMSQVELLTPEPIGLGTRFRARMGNAGMDMLVELTEFDRPHRLGSLTTSSIMETSGTLTFTTDTDATLMVWDWQVHPKGWFRMLGPLVGPVGRRMERKIWTGLKRRLEADAAPRTS</sequence>
<dbReference type="AlphaFoldDB" id="A0A917UQU4"/>
<dbReference type="Pfam" id="PF10604">
    <property type="entry name" value="Polyketide_cyc2"/>
    <property type="match status" value="1"/>
</dbReference>
<accession>A0A917UQU4</accession>
<dbReference type="InterPro" id="IPR019587">
    <property type="entry name" value="Polyketide_cyclase/dehydratase"/>
</dbReference>